<feature type="transmembrane region" description="Helical" evidence="2">
    <location>
        <begin position="20"/>
        <end position="39"/>
    </location>
</feature>
<evidence type="ECO:0000313" key="4">
    <source>
        <dbReference type="Proteomes" id="UP001501231"/>
    </source>
</evidence>
<evidence type="ECO:0000256" key="2">
    <source>
        <dbReference type="SAM" id="Phobius"/>
    </source>
</evidence>
<reference evidence="3 4" key="1">
    <citation type="journal article" date="2019" name="Int. J. Syst. Evol. Microbiol.">
        <title>The Global Catalogue of Microorganisms (GCM) 10K type strain sequencing project: providing services to taxonomists for standard genome sequencing and annotation.</title>
        <authorList>
            <consortium name="The Broad Institute Genomics Platform"/>
            <consortium name="The Broad Institute Genome Sequencing Center for Infectious Disease"/>
            <person name="Wu L."/>
            <person name="Ma J."/>
        </authorList>
    </citation>
    <scope>NUCLEOTIDE SEQUENCE [LARGE SCALE GENOMIC DNA]</scope>
    <source>
        <strain evidence="3 4">JCM 3325</strain>
    </source>
</reference>
<protein>
    <submittedName>
        <fullName evidence="3">Uncharacterized protein</fullName>
    </submittedName>
</protein>
<dbReference type="Proteomes" id="UP001501231">
    <property type="component" value="Unassembled WGS sequence"/>
</dbReference>
<keyword evidence="4" id="KW-1185">Reference proteome</keyword>
<keyword evidence="2" id="KW-0472">Membrane</keyword>
<feature type="compositionally biased region" description="Gly residues" evidence="1">
    <location>
        <begin position="86"/>
        <end position="107"/>
    </location>
</feature>
<organism evidence="3 4">
    <name type="scientific">Actinomadura vinacea</name>
    <dbReference type="NCBI Taxonomy" id="115336"/>
    <lineage>
        <taxon>Bacteria</taxon>
        <taxon>Bacillati</taxon>
        <taxon>Actinomycetota</taxon>
        <taxon>Actinomycetes</taxon>
        <taxon>Streptosporangiales</taxon>
        <taxon>Thermomonosporaceae</taxon>
        <taxon>Actinomadura</taxon>
    </lineage>
</organism>
<dbReference type="RefSeq" id="WP_344595156.1">
    <property type="nucleotide sequence ID" value="NZ_BAAARW010000028.1"/>
</dbReference>
<dbReference type="EMBL" id="BAAARW010000028">
    <property type="protein sequence ID" value="GAA2444908.1"/>
    <property type="molecule type" value="Genomic_DNA"/>
</dbReference>
<sequence>MRSRRRAARGPSPWSRVAGYGGALALVAAAVAVLLMPLLGGDRDEPSGGGPAAAGTPGPPAATRPVPPLPGGTGAVDPEPRQGRGNTPGRGGGQGGPPMPGQGGGGLTWCPSGSAFYRAAAGGLEVTVNVAASGLVRAEVSLRGRAPASKQGTATGGRPHSFRFAGVPAAMVERVKVTTVSVGVAMQTCYARPGR</sequence>
<evidence type="ECO:0000256" key="1">
    <source>
        <dbReference type="SAM" id="MobiDB-lite"/>
    </source>
</evidence>
<evidence type="ECO:0000313" key="3">
    <source>
        <dbReference type="EMBL" id="GAA2444908.1"/>
    </source>
</evidence>
<feature type="compositionally biased region" description="Pro residues" evidence="1">
    <location>
        <begin position="57"/>
        <end position="70"/>
    </location>
</feature>
<name>A0ABN3JZA0_9ACTN</name>
<gene>
    <name evidence="3" type="ORF">GCM10010191_71990</name>
</gene>
<feature type="region of interest" description="Disordered" evidence="1">
    <location>
        <begin position="39"/>
        <end position="107"/>
    </location>
</feature>
<keyword evidence="2" id="KW-1133">Transmembrane helix</keyword>
<comment type="caution">
    <text evidence="3">The sequence shown here is derived from an EMBL/GenBank/DDBJ whole genome shotgun (WGS) entry which is preliminary data.</text>
</comment>
<proteinExistence type="predicted"/>
<accession>A0ABN3JZA0</accession>
<keyword evidence="2" id="KW-0812">Transmembrane</keyword>